<keyword evidence="2" id="KW-1185">Reference proteome</keyword>
<protein>
    <submittedName>
        <fullName evidence="1">Uncharacterized protein</fullName>
    </submittedName>
</protein>
<dbReference type="EMBL" id="JBAWSV010000001">
    <property type="protein sequence ID" value="MEI4828457.1"/>
    <property type="molecule type" value="Genomic_DNA"/>
</dbReference>
<reference evidence="1 2" key="1">
    <citation type="submission" date="2024-01" db="EMBL/GenBank/DDBJ databases">
        <title>Seven novel Bacillus-like species.</title>
        <authorList>
            <person name="Liu G."/>
        </authorList>
    </citation>
    <scope>NUCLEOTIDE SEQUENCE [LARGE SCALE GENOMIC DNA]</scope>
    <source>
        <strain evidence="1 2">FJAT-53711</strain>
    </source>
</reference>
<evidence type="ECO:0000313" key="2">
    <source>
        <dbReference type="Proteomes" id="UP001367922"/>
    </source>
</evidence>
<gene>
    <name evidence="1" type="ORF">WAX78_03160</name>
</gene>
<comment type="caution">
    <text evidence="1">The sequence shown here is derived from an EMBL/GenBank/DDBJ whole genome shotgun (WGS) entry which is preliminary data.</text>
</comment>
<sequence>MWQNVYQGFLELSKSEQLKLFNAIKITLFPAVLFRLSSSFLFESCGGSLTARK</sequence>
<accession>A0ABU8FR51</accession>
<dbReference type="RefSeq" id="WP_336480836.1">
    <property type="nucleotide sequence ID" value="NZ_JBAWSV010000001.1"/>
</dbReference>
<proteinExistence type="predicted"/>
<evidence type="ECO:0000313" key="1">
    <source>
        <dbReference type="EMBL" id="MEI4828457.1"/>
    </source>
</evidence>
<name>A0ABU8FR51_9BACI</name>
<organism evidence="1 2">
    <name type="scientific">Bacillus yunxiaonensis</name>
    <dbReference type="NCBI Taxonomy" id="3127665"/>
    <lineage>
        <taxon>Bacteria</taxon>
        <taxon>Bacillati</taxon>
        <taxon>Bacillota</taxon>
        <taxon>Bacilli</taxon>
        <taxon>Bacillales</taxon>
        <taxon>Bacillaceae</taxon>
        <taxon>Bacillus</taxon>
    </lineage>
</organism>
<dbReference type="Proteomes" id="UP001367922">
    <property type="component" value="Unassembled WGS sequence"/>
</dbReference>